<protein>
    <recommendedName>
        <fullName evidence="4">Hemolysin-type calcium binding protein</fullName>
    </recommendedName>
</protein>
<dbReference type="PANTHER" id="PTHR39431">
    <property type="entry name" value="FRPA/C-RELATED PROTEIN"/>
    <property type="match status" value="1"/>
</dbReference>
<accession>A0A2S9YHI9</accession>
<comment type="caution">
    <text evidence="2">The sequence shown here is derived from an EMBL/GenBank/DDBJ whole genome shotgun (WGS) entry which is preliminary data.</text>
</comment>
<evidence type="ECO:0000256" key="1">
    <source>
        <dbReference type="SAM" id="SignalP"/>
    </source>
</evidence>
<feature type="chain" id="PRO_5015485360" description="Hemolysin-type calcium binding protein" evidence="1">
    <location>
        <begin position="22"/>
        <end position="301"/>
    </location>
</feature>
<name>A0A2S9YHI9_9BACT</name>
<keyword evidence="1" id="KW-0732">Signal</keyword>
<evidence type="ECO:0000313" key="3">
    <source>
        <dbReference type="Proteomes" id="UP000238823"/>
    </source>
</evidence>
<organism evidence="2 3">
    <name type="scientific">Enhygromyxa salina</name>
    <dbReference type="NCBI Taxonomy" id="215803"/>
    <lineage>
        <taxon>Bacteria</taxon>
        <taxon>Pseudomonadati</taxon>
        <taxon>Myxococcota</taxon>
        <taxon>Polyangia</taxon>
        <taxon>Nannocystales</taxon>
        <taxon>Nannocystaceae</taxon>
        <taxon>Enhygromyxa</taxon>
    </lineage>
</organism>
<dbReference type="EMBL" id="PVNL01000102">
    <property type="protein sequence ID" value="PRQ04585.1"/>
    <property type="molecule type" value="Genomic_DNA"/>
</dbReference>
<reference evidence="2 3" key="1">
    <citation type="submission" date="2018-03" db="EMBL/GenBank/DDBJ databases">
        <title>Draft Genome Sequences of the Obligatory Marine Myxobacteria Enhygromyxa salina SWB007.</title>
        <authorList>
            <person name="Poehlein A."/>
            <person name="Moghaddam J.A."/>
            <person name="Harms H."/>
            <person name="Alanjari M."/>
            <person name="Koenig G.M."/>
            <person name="Daniel R."/>
            <person name="Schaeberle T.F."/>
        </authorList>
    </citation>
    <scope>NUCLEOTIDE SEQUENCE [LARGE SCALE GENOMIC DNA]</scope>
    <source>
        <strain evidence="2 3">SWB007</strain>
    </source>
</reference>
<dbReference type="RefSeq" id="WP_146158123.1">
    <property type="nucleotide sequence ID" value="NZ_PVNL01000102.1"/>
</dbReference>
<feature type="signal peptide" evidence="1">
    <location>
        <begin position="1"/>
        <end position="21"/>
    </location>
</feature>
<evidence type="ECO:0000313" key="2">
    <source>
        <dbReference type="EMBL" id="PRQ04585.1"/>
    </source>
</evidence>
<sequence length="301" mass="32075">MKTSRLLLSLSLSLLTGLTVAACDAGDASDSSVDNPEGRACELAGEAVTCDAEGTASYCGFMEVYEAQDNFGDLSQGPCIAVDEVECEPGDYKHEGPTSDPTGDDLCPGVNYACQVVGGEPMWVEQLCNTPLVLRFDQRPVEMIAHESTPAATFDINMRADSCITTDWPTAATPWLVVDLDGNGSIDGGHELFGSGSRLTNGRHAEHGFAALAEFDSNADGSVDASDARFGELMLWRDWDADRLSTPDELEPLASAGVSRLAVDYWVETDCDERGNCGVQRSAFEFAGGVGEVVDIYLSCQ</sequence>
<evidence type="ECO:0008006" key="4">
    <source>
        <dbReference type="Google" id="ProtNLM"/>
    </source>
</evidence>
<gene>
    <name evidence="2" type="ORF">ENSA7_50760</name>
</gene>
<proteinExistence type="predicted"/>
<dbReference type="OrthoDB" id="5499408at2"/>
<dbReference type="PROSITE" id="PS51257">
    <property type="entry name" value="PROKAR_LIPOPROTEIN"/>
    <property type="match status" value="1"/>
</dbReference>
<dbReference type="PANTHER" id="PTHR39431:SF1">
    <property type="entry name" value="FRPA_C-RELATED PROTEIN"/>
    <property type="match status" value="1"/>
</dbReference>
<dbReference type="AlphaFoldDB" id="A0A2S9YHI9"/>
<dbReference type="Proteomes" id="UP000238823">
    <property type="component" value="Unassembled WGS sequence"/>
</dbReference>